<keyword evidence="2" id="KW-1185">Reference proteome</keyword>
<dbReference type="PANTHER" id="PTHR31170">
    <property type="entry name" value="BNAC04G53230D PROTEIN"/>
    <property type="match status" value="1"/>
</dbReference>
<dbReference type="Proteomes" id="UP001188597">
    <property type="component" value="Unassembled WGS sequence"/>
</dbReference>
<dbReference type="EMBL" id="JAVXUP010001140">
    <property type="protein sequence ID" value="KAK3015493.1"/>
    <property type="molecule type" value="Genomic_DNA"/>
</dbReference>
<evidence type="ECO:0000313" key="1">
    <source>
        <dbReference type="EMBL" id="KAK3015493.1"/>
    </source>
</evidence>
<accession>A0AA89AV50</accession>
<proteinExistence type="predicted"/>
<evidence type="ECO:0000313" key="2">
    <source>
        <dbReference type="Proteomes" id="UP001188597"/>
    </source>
</evidence>
<sequence>MENLKYQRPKIAISSVSYLAKELSKELTENSTSYLAKELAMAAETKHAHNWNQAMVREDEGLLSEGEELILSVGEIISADSQFQGQDQNIPRIYTKPFCVYKGLVMAMDRMPSSAPSKENGKKNEDPVPKRDELLLSVGQMINEDAAKIHAAARGSVQLPAPSIFKVPDKLRKLKESAYTPRAVSIGPLHKDDEHLPKVMEEHKKSYMHSLLRRTRSSDETLQDDVVKAANECVDAMLGIVDRARACYAASHGLSDDDEVKVAEMLILDGCFVLELLYKFKEEEFGGDPIFSNLLFHLDIIHDLVLLENQIPLFVLEELFECTLKRIKGNTSSLTDLVLHFFKTLNIFEDIQMKKKDTTTSDRHILGLLHSCYRPSSAPQENNNEYHHINKHSAIELDRAGVNFVAYSRKKNSITGMGEDYLDLKFNTSCWFDWLCGTRENSEIPTYCVYDPTRSRLCCCFSWFCQLFGRSRFEIPKLGIFDTTETFLRNLIAFEQCCPDIEQRHITSYAYLMDTLIDSTEDVHLLENAKVIENNLGSREDASDLFNNLCKEVALGKFFFFSQWKQGKMRCPVVMSFSSLLAEIKGVQPSYTKRKKADHAASFSNYLNPILFSSRSVKDDLSLMKWCHLQQLDPLASFHKFSSHLPFKAEPCSITNSDCMKVNVVLKVHGVYIFMPRTLILLFGSWIEKYVVEIEKPME</sequence>
<dbReference type="PANTHER" id="PTHR31170:SF25">
    <property type="entry name" value="BNAA09G04570D PROTEIN"/>
    <property type="match status" value="1"/>
</dbReference>
<dbReference type="InterPro" id="IPR004158">
    <property type="entry name" value="DUF247_pln"/>
</dbReference>
<protein>
    <submittedName>
        <fullName evidence="1">Uncharacterized protein</fullName>
    </submittedName>
</protein>
<reference evidence="1" key="1">
    <citation type="submission" date="2022-12" db="EMBL/GenBank/DDBJ databases">
        <title>Draft genome assemblies for two species of Escallonia (Escalloniales).</title>
        <authorList>
            <person name="Chanderbali A."/>
            <person name="Dervinis C."/>
            <person name="Anghel I."/>
            <person name="Soltis D."/>
            <person name="Soltis P."/>
            <person name="Zapata F."/>
        </authorList>
    </citation>
    <scope>NUCLEOTIDE SEQUENCE</scope>
    <source>
        <strain evidence="1">UCBG64.0493</strain>
        <tissue evidence="1">Leaf</tissue>
    </source>
</reference>
<comment type="caution">
    <text evidence="1">The sequence shown here is derived from an EMBL/GenBank/DDBJ whole genome shotgun (WGS) entry which is preliminary data.</text>
</comment>
<dbReference type="AlphaFoldDB" id="A0AA89AV50"/>
<gene>
    <name evidence="1" type="ORF">RJ639_005375</name>
</gene>
<name>A0AA89AV50_9ASTE</name>
<dbReference type="Pfam" id="PF03140">
    <property type="entry name" value="DUF247"/>
    <property type="match status" value="1"/>
</dbReference>
<organism evidence="1 2">
    <name type="scientific">Escallonia herrerae</name>
    <dbReference type="NCBI Taxonomy" id="1293975"/>
    <lineage>
        <taxon>Eukaryota</taxon>
        <taxon>Viridiplantae</taxon>
        <taxon>Streptophyta</taxon>
        <taxon>Embryophyta</taxon>
        <taxon>Tracheophyta</taxon>
        <taxon>Spermatophyta</taxon>
        <taxon>Magnoliopsida</taxon>
        <taxon>eudicotyledons</taxon>
        <taxon>Gunneridae</taxon>
        <taxon>Pentapetalae</taxon>
        <taxon>asterids</taxon>
        <taxon>campanulids</taxon>
        <taxon>Escalloniales</taxon>
        <taxon>Escalloniaceae</taxon>
        <taxon>Escallonia</taxon>
    </lineage>
</organism>